<gene>
    <name evidence="15" type="ORF">SAMN02745728_02149</name>
</gene>
<dbReference type="GO" id="GO:0004148">
    <property type="term" value="F:dihydrolipoyl dehydrogenase (NADH) activity"/>
    <property type="evidence" value="ECO:0007669"/>
    <property type="project" value="TreeGrafter"/>
</dbReference>
<evidence type="ECO:0000256" key="9">
    <source>
        <dbReference type="ARBA" id="ARBA00031281"/>
    </source>
</evidence>
<evidence type="ECO:0000256" key="11">
    <source>
        <dbReference type="PIRSR" id="PIRSR000350-4"/>
    </source>
</evidence>
<name>A0A1M7TKA9_9BACT</name>
<dbReference type="PROSITE" id="PS00076">
    <property type="entry name" value="PYRIDINE_REDOX_1"/>
    <property type="match status" value="1"/>
</dbReference>
<feature type="binding site" evidence="10">
    <location>
        <position position="200"/>
    </location>
    <ligand>
        <name>NAD(+)</name>
        <dbReference type="ChEBI" id="CHEBI:57540"/>
    </ligand>
</feature>
<feature type="disulfide bond" description="Redox-active" evidence="11">
    <location>
        <begin position="40"/>
        <end position="45"/>
    </location>
</feature>
<dbReference type="GO" id="GO:0006103">
    <property type="term" value="P:2-oxoglutarate metabolic process"/>
    <property type="evidence" value="ECO:0007669"/>
    <property type="project" value="TreeGrafter"/>
</dbReference>
<evidence type="ECO:0000256" key="1">
    <source>
        <dbReference type="ARBA" id="ARBA00007532"/>
    </source>
</evidence>
<dbReference type="STRING" id="1121455.SAMN02745728_02149"/>
<evidence type="ECO:0000256" key="7">
    <source>
        <dbReference type="ARBA" id="ARBA00023157"/>
    </source>
</evidence>
<dbReference type="PRINTS" id="PR00368">
    <property type="entry name" value="FADPNR"/>
</dbReference>
<feature type="binding site" evidence="10">
    <location>
        <begin position="177"/>
        <end position="184"/>
    </location>
    <ligand>
        <name>NAD(+)</name>
        <dbReference type="ChEBI" id="CHEBI:57540"/>
    </ligand>
</feature>
<keyword evidence="6 10" id="KW-0520">NAD</keyword>
<dbReference type="Gene3D" id="3.30.390.30">
    <property type="match status" value="1"/>
</dbReference>
<evidence type="ECO:0000256" key="12">
    <source>
        <dbReference type="RuleBase" id="RU003691"/>
    </source>
</evidence>
<dbReference type="GO" id="GO:0050660">
    <property type="term" value="F:flavin adenine dinucleotide binding"/>
    <property type="evidence" value="ECO:0007669"/>
    <property type="project" value="TreeGrafter"/>
</dbReference>
<dbReference type="InterPro" id="IPR036188">
    <property type="entry name" value="FAD/NAD-bd_sf"/>
</dbReference>
<accession>A0A1M7TKA9</accession>
<dbReference type="InterPro" id="IPR001100">
    <property type="entry name" value="Pyr_nuc-diS_OxRdtase"/>
</dbReference>
<protein>
    <recommendedName>
        <fullName evidence="2">Dihydrolipoyl dehydrogenase</fullName>
    </recommendedName>
    <alternativeName>
        <fullName evidence="9">Dihydrolipoamide dehydrogenase</fullName>
    </alternativeName>
</protein>
<feature type="binding site" evidence="10">
    <location>
        <position position="49"/>
    </location>
    <ligand>
        <name>FAD</name>
        <dbReference type="ChEBI" id="CHEBI:57692"/>
    </ligand>
</feature>
<dbReference type="EMBL" id="FRDI01000014">
    <property type="protein sequence ID" value="SHN71136.1"/>
    <property type="molecule type" value="Genomic_DNA"/>
</dbReference>
<sequence>MNCDLAIIGAGAAGIKAAQVAAEKGLKVVLIERGFIGGTCLNSGCVPTKHLLSQTDFLKQLNYQQQDKLEHSLMNYDLIKIQQRKDELIAILRQETAERLEALGVIILKGKANFIKTNKLNIVLSGENQELSFKNAIIATGSAPVALPNIRPDGGSVLASSSIINLKKAPKDLIILGGGAIGIELGSFFHRLGTKIIMVEGRDRIAATEEPTISERLSKQLIEKGWELHIGKPVVSLVTVDDESVLTFADGNQLKAEFSLVAIGRKPLSQGLGLEEIGINLNQRGFIETDENCTSNIPNIYAIGDVNGKIMMAHIAEQQAMIAVNHILKEHTDYKIKHVSSCIYGDIELIKVGNSVAELKTQGKTVQISTAEFKDNIFAKCLGENDAFVQIAWVNDKIASISAIGQNVSHLITQAIILVNKEFTKDDMQKIFLPVPIFDETLKTAILNKRQQA</sequence>
<feature type="binding site" evidence="10">
    <location>
        <begin position="140"/>
        <end position="142"/>
    </location>
    <ligand>
        <name>FAD</name>
        <dbReference type="ChEBI" id="CHEBI:57692"/>
    </ligand>
</feature>
<evidence type="ECO:0000313" key="16">
    <source>
        <dbReference type="Proteomes" id="UP000186469"/>
    </source>
</evidence>
<evidence type="ECO:0000256" key="4">
    <source>
        <dbReference type="ARBA" id="ARBA00022827"/>
    </source>
</evidence>
<dbReference type="PIRSF" id="PIRSF000350">
    <property type="entry name" value="Mercury_reductase_MerA"/>
    <property type="match status" value="1"/>
</dbReference>
<evidence type="ECO:0000313" key="15">
    <source>
        <dbReference type="EMBL" id="SHN71136.1"/>
    </source>
</evidence>
<dbReference type="InterPro" id="IPR004099">
    <property type="entry name" value="Pyr_nucl-diS_OxRdtase_dimer"/>
</dbReference>
<keyword evidence="7" id="KW-1015">Disulfide bond</keyword>
<keyword evidence="16" id="KW-1185">Reference proteome</keyword>
<evidence type="ECO:0000256" key="10">
    <source>
        <dbReference type="PIRSR" id="PIRSR000350-3"/>
    </source>
</evidence>
<evidence type="ECO:0000256" key="8">
    <source>
        <dbReference type="ARBA" id="ARBA00023284"/>
    </source>
</evidence>
<keyword evidence="8 12" id="KW-0676">Redox-active center</keyword>
<dbReference type="RefSeq" id="WP_072697823.1">
    <property type="nucleotide sequence ID" value="NZ_FRDI01000014.1"/>
</dbReference>
<dbReference type="OrthoDB" id="9786429at2"/>
<evidence type="ECO:0000256" key="5">
    <source>
        <dbReference type="ARBA" id="ARBA00023002"/>
    </source>
</evidence>
<dbReference type="Proteomes" id="UP000186469">
    <property type="component" value="Unassembled WGS sequence"/>
</dbReference>
<evidence type="ECO:0000256" key="6">
    <source>
        <dbReference type="ARBA" id="ARBA00023027"/>
    </source>
</evidence>
<dbReference type="PRINTS" id="PR00411">
    <property type="entry name" value="PNDRDTASEI"/>
</dbReference>
<dbReference type="PANTHER" id="PTHR22912">
    <property type="entry name" value="DISULFIDE OXIDOREDUCTASE"/>
    <property type="match status" value="1"/>
</dbReference>
<dbReference type="AlphaFoldDB" id="A0A1M7TKA9"/>
<evidence type="ECO:0000259" key="13">
    <source>
        <dbReference type="Pfam" id="PF02852"/>
    </source>
</evidence>
<dbReference type="InterPro" id="IPR050151">
    <property type="entry name" value="Class-I_Pyr_Nuc-Dis_Oxidored"/>
</dbReference>
<dbReference type="InterPro" id="IPR016156">
    <property type="entry name" value="FAD/NAD-linked_Rdtase_dimer_sf"/>
</dbReference>
<dbReference type="Gene3D" id="3.50.50.60">
    <property type="entry name" value="FAD/NAD(P)-binding domain"/>
    <property type="match status" value="2"/>
</dbReference>
<dbReference type="SUPFAM" id="SSF51905">
    <property type="entry name" value="FAD/NAD(P)-binding domain"/>
    <property type="match status" value="1"/>
</dbReference>
<feature type="binding site" evidence="10">
    <location>
        <position position="264"/>
    </location>
    <ligand>
        <name>NAD(+)</name>
        <dbReference type="ChEBI" id="CHEBI:57540"/>
    </ligand>
</feature>
<organism evidence="15 16">
    <name type="scientific">Desulfovibrio litoralis DSM 11393</name>
    <dbReference type="NCBI Taxonomy" id="1121455"/>
    <lineage>
        <taxon>Bacteria</taxon>
        <taxon>Pseudomonadati</taxon>
        <taxon>Thermodesulfobacteriota</taxon>
        <taxon>Desulfovibrionia</taxon>
        <taxon>Desulfovibrionales</taxon>
        <taxon>Desulfovibrionaceae</taxon>
        <taxon>Desulfovibrio</taxon>
    </lineage>
</organism>
<keyword evidence="10" id="KW-0547">Nucleotide-binding</keyword>
<feature type="binding site" evidence="10">
    <location>
        <position position="305"/>
    </location>
    <ligand>
        <name>NAD(+)</name>
        <dbReference type="ChEBI" id="CHEBI:57540"/>
    </ligand>
</feature>
<evidence type="ECO:0000256" key="2">
    <source>
        <dbReference type="ARBA" id="ARBA00016961"/>
    </source>
</evidence>
<dbReference type="InterPro" id="IPR023753">
    <property type="entry name" value="FAD/NAD-binding_dom"/>
</dbReference>
<dbReference type="PANTHER" id="PTHR22912:SF217">
    <property type="entry name" value="DIHYDROLIPOYL DEHYDROGENASE"/>
    <property type="match status" value="1"/>
</dbReference>
<keyword evidence="3 12" id="KW-0285">Flavoprotein</keyword>
<feature type="binding site" evidence="10">
    <location>
        <begin position="311"/>
        <end position="314"/>
    </location>
    <ligand>
        <name>FAD</name>
        <dbReference type="ChEBI" id="CHEBI:57692"/>
    </ligand>
</feature>
<reference evidence="15 16" key="1">
    <citation type="submission" date="2016-12" db="EMBL/GenBank/DDBJ databases">
        <authorList>
            <person name="Song W.-J."/>
            <person name="Kurnit D.M."/>
        </authorList>
    </citation>
    <scope>NUCLEOTIDE SEQUENCE [LARGE SCALE GENOMIC DNA]</scope>
    <source>
        <strain evidence="15 16">DSM 11393</strain>
    </source>
</reference>
<dbReference type="Pfam" id="PF02852">
    <property type="entry name" value="Pyr_redox_dim"/>
    <property type="match status" value="1"/>
</dbReference>
<evidence type="ECO:0000259" key="14">
    <source>
        <dbReference type="Pfam" id="PF07992"/>
    </source>
</evidence>
<feature type="domain" description="Pyridine nucleotide-disulphide oxidoreductase dimerisation" evidence="13">
    <location>
        <begin position="339"/>
        <end position="445"/>
    </location>
</feature>
<dbReference type="SUPFAM" id="SSF55424">
    <property type="entry name" value="FAD/NAD-linked reductases, dimerisation (C-terminal) domain"/>
    <property type="match status" value="1"/>
</dbReference>
<feature type="domain" description="FAD/NAD(P)-binding" evidence="14">
    <location>
        <begin position="4"/>
        <end position="320"/>
    </location>
</feature>
<comment type="cofactor">
    <cofactor evidence="10">
        <name>FAD</name>
        <dbReference type="ChEBI" id="CHEBI:57692"/>
    </cofactor>
    <text evidence="10">Binds 1 FAD per subunit.</text>
</comment>
<dbReference type="Pfam" id="PF07992">
    <property type="entry name" value="Pyr_redox_2"/>
    <property type="match status" value="1"/>
</dbReference>
<dbReference type="InterPro" id="IPR012999">
    <property type="entry name" value="Pyr_OxRdtase_I_AS"/>
</dbReference>
<keyword evidence="4 10" id="KW-0274">FAD</keyword>
<evidence type="ECO:0000256" key="3">
    <source>
        <dbReference type="ARBA" id="ARBA00022630"/>
    </source>
</evidence>
<keyword evidence="5 12" id="KW-0560">Oxidoreductase</keyword>
<comment type="similarity">
    <text evidence="1 12">Belongs to the class-I pyridine nucleotide-disulfide oxidoreductase family.</text>
</comment>
<proteinExistence type="inferred from homology"/>